<dbReference type="Proteomes" id="UP000324800">
    <property type="component" value="Unassembled WGS sequence"/>
</dbReference>
<proteinExistence type="predicted"/>
<protein>
    <submittedName>
        <fullName evidence="2">Uncharacterized protein</fullName>
    </submittedName>
</protein>
<feature type="compositionally biased region" description="Acidic residues" evidence="1">
    <location>
        <begin position="184"/>
        <end position="218"/>
    </location>
</feature>
<organism evidence="2 3">
    <name type="scientific">Streblomastix strix</name>
    <dbReference type="NCBI Taxonomy" id="222440"/>
    <lineage>
        <taxon>Eukaryota</taxon>
        <taxon>Metamonada</taxon>
        <taxon>Preaxostyla</taxon>
        <taxon>Oxymonadida</taxon>
        <taxon>Streblomastigidae</taxon>
        <taxon>Streblomastix</taxon>
    </lineage>
</organism>
<evidence type="ECO:0000313" key="2">
    <source>
        <dbReference type="EMBL" id="KAA6379352.1"/>
    </source>
</evidence>
<dbReference type="OrthoDB" id="5343114at2759"/>
<dbReference type="AlphaFoldDB" id="A0A5J4VA54"/>
<evidence type="ECO:0000313" key="3">
    <source>
        <dbReference type="Proteomes" id="UP000324800"/>
    </source>
</evidence>
<comment type="caution">
    <text evidence="2">The sequence shown here is derived from an EMBL/GenBank/DDBJ whole genome shotgun (WGS) entry which is preliminary data.</text>
</comment>
<name>A0A5J4VA54_9EUKA</name>
<gene>
    <name evidence="2" type="ORF">EZS28_025121</name>
</gene>
<feature type="region of interest" description="Disordered" evidence="1">
    <location>
        <begin position="180"/>
        <end position="232"/>
    </location>
</feature>
<evidence type="ECO:0000256" key="1">
    <source>
        <dbReference type="SAM" id="MobiDB-lite"/>
    </source>
</evidence>
<dbReference type="EMBL" id="SNRW01008550">
    <property type="protein sequence ID" value="KAA6379352.1"/>
    <property type="molecule type" value="Genomic_DNA"/>
</dbReference>
<accession>A0A5J4VA54</accession>
<sequence>MPTFNQDLPTLFHSISLLLIKLLHLNNSQIQIFHPKRAEHINHLIYACTQTTQRLDIDLENNLPLLTEQEEGFLNALCGEVISLAGGRFRTYSQNMISIGNSLQMLISTYQKLKGQHIQEDRFVSIEKCNEMTNLMEEQGIMEETNALQYFSKDLERINCCNARVLINTIIKVGRPRDRFNFHDEEDQDDEDDDEQGDGYYLNEEEDEDDEEEKEDNNDLIFDNDFGYDENE</sequence>
<reference evidence="2 3" key="1">
    <citation type="submission" date="2019-03" db="EMBL/GenBank/DDBJ databases">
        <title>Single cell metagenomics reveals metabolic interactions within the superorganism composed of flagellate Streblomastix strix and complex community of Bacteroidetes bacteria on its surface.</title>
        <authorList>
            <person name="Treitli S.C."/>
            <person name="Kolisko M."/>
            <person name="Husnik F."/>
            <person name="Keeling P."/>
            <person name="Hampl V."/>
        </authorList>
    </citation>
    <scope>NUCLEOTIDE SEQUENCE [LARGE SCALE GENOMIC DNA]</scope>
    <source>
        <strain evidence="2">ST1C</strain>
    </source>
</reference>